<dbReference type="EMBL" id="LDAU01000101">
    <property type="protein sequence ID" value="KRX06106.1"/>
    <property type="molecule type" value="Genomic_DNA"/>
</dbReference>
<keyword evidence="4" id="KW-0677">Repeat</keyword>
<evidence type="ECO:0000256" key="2">
    <source>
        <dbReference type="ARBA" id="ARBA00022448"/>
    </source>
</evidence>
<evidence type="ECO:0000313" key="12">
    <source>
        <dbReference type="Proteomes" id="UP000054937"/>
    </source>
</evidence>
<evidence type="ECO:0000313" key="11">
    <source>
        <dbReference type="EMBL" id="KRX06106.1"/>
    </source>
</evidence>
<keyword evidence="3 8" id="KW-0812">Transmembrane</keyword>
<dbReference type="SMART" id="SM00679">
    <property type="entry name" value="CTNS"/>
    <property type="match status" value="2"/>
</dbReference>
<protein>
    <recommendedName>
        <fullName evidence="8">Mannose-P-dolichol utilization defect 1 protein homolog</fullName>
    </recommendedName>
</protein>
<feature type="transmembrane region" description="Helical" evidence="9">
    <location>
        <begin position="149"/>
        <end position="167"/>
    </location>
</feature>
<dbReference type="InterPro" id="IPR016817">
    <property type="entry name" value="MannP-dilichol_defect-1"/>
</dbReference>
<keyword evidence="6 8" id="KW-0472">Membrane</keyword>
<accession>A0A0V0QVL8</accession>
<name>A0A0V0QVL8_PSEPJ</name>
<keyword evidence="12" id="KW-1185">Reference proteome</keyword>
<sequence>MNKNLLIIAILAINLSLIFSQETEKPLENNNTKFLVFTEKCFNTFFVDNNFAEIPCIKLTLSKTVGLAIVAFSAILKVPQILKIVKSNSTEGLAYSSFYNELILYTFSVAYNLFKGSPFGLYGENVFIAIQNIAILLLFIKLDKQTSKTFMITSLFLYTAISIPLLLQVIPIWIYQYTMYINMALVAMSRLPQIWTNLKAKSTGQLAAITVFLSFAGAVARFLTVMTESGDDLLQLGLTLESVVLNGTVFAQICLYWNSTQAKTTPQAKAKKTQ</sequence>
<evidence type="ECO:0000256" key="10">
    <source>
        <dbReference type="SAM" id="SignalP"/>
    </source>
</evidence>
<dbReference type="PANTHER" id="PTHR12226:SF2">
    <property type="entry name" value="MANNOSE-P-DOLICHOL UTILIZATION DEFECT 1 PROTEIN"/>
    <property type="match status" value="1"/>
</dbReference>
<dbReference type="Gene3D" id="1.20.1280.290">
    <property type="match status" value="2"/>
</dbReference>
<evidence type="ECO:0000256" key="7">
    <source>
        <dbReference type="ARBA" id="ARBA00038475"/>
    </source>
</evidence>
<feature type="chain" id="PRO_5006867607" description="Mannose-P-dolichol utilization defect 1 protein homolog" evidence="10">
    <location>
        <begin position="21"/>
        <end position="274"/>
    </location>
</feature>
<comment type="similarity">
    <text evidence="7 8">Belongs to the MPDU1 (TC 2.A.43.3) family.</text>
</comment>
<dbReference type="Pfam" id="PF04193">
    <property type="entry name" value="PQ-loop"/>
    <property type="match status" value="2"/>
</dbReference>
<dbReference type="InterPro" id="IPR006603">
    <property type="entry name" value="PQ-loop_rpt"/>
</dbReference>
<dbReference type="OMA" id="WAERLFT"/>
<comment type="caution">
    <text evidence="11">The sequence shown here is derived from an EMBL/GenBank/DDBJ whole genome shotgun (WGS) entry which is preliminary data.</text>
</comment>
<comment type="subcellular location">
    <subcellularLocation>
        <location evidence="1 8">Membrane</location>
        <topology evidence="1 8">Multi-pass membrane protein</topology>
    </subcellularLocation>
</comment>
<proteinExistence type="inferred from homology"/>
<evidence type="ECO:0000256" key="6">
    <source>
        <dbReference type="ARBA" id="ARBA00023136"/>
    </source>
</evidence>
<reference evidence="11 12" key="1">
    <citation type="journal article" date="2015" name="Sci. Rep.">
        <title>Genome of the facultative scuticociliatosis pathogen Pseudocohnilembus persalinus provides insight into its virulence through horizontal gene transfer.</title>
        <authorList>
            <person name="Xiong J."/>
            <person name="Wang G."/>
            <person name="Cheng J."/>
            <person name="Tian M."/>
            <person name="Pan X."/>
            <person name="Warren A."/>
            <person name="Jiang C."/>
            <person name="Yuan D."/>
            <person name="Miao W."/>
        </authorList>
    </citation>
    <scope>NUCLEOTIDE SEQUENCE [LARGE SCALE GENOMIC DNA]</scope>
    <source>
        <strain evidence="11">36N120E</strain>
    </source>
</reference>
<evidence type="ECO:0000256" key="4">
    <source>
        <dbReference type="ARBA" id="ARBA00022737"/>
    </source>
</evidence>
<evidence type="ECO:0000256" key="5">
    <source>
        <dbReference type="ARBA" id="ARBA00022989"/>
    </source>
</evidence>
<dbReference type="PANTHER" id="PTHR12226">
    <property type="entry name" value="MANNOSE-P-DOLICHOL UTILIZATION DEFECT 1 LEC35 -RELATED"/>
    <property type="match status" value="1"/>
</dbReference>
<evidence type="ECO:0000256" key="1">
    <source>
        <dbReference type="ARBA" id="ARBA00004141"/>
    </source>
</evidence>
<evidence type="ECO:0000256" key="9">
    <source>
        <dbReference type="SAM" id="Phobius"/>
    </source>
</evidence>
<keyword evidence="10" id="KW-0732">Signal</keyword>
<feature type="signal peptide" evidence="10">
    <location>
        <begin position="1"/>
        <end position="20"/>
    </location>
</feature>
<dbReference type="GO" id="GO:0016020">
    <property type="term" value="C:membrane"/>
    <property type="evidence" value="ECO:0007669"/>
    <property type="project" value="UniProtKB-SubCell"/>
</dbReference>
<evidence type="ECO:0000256" key="3">
    <source>
        <dbReference type="ARBA" id="ARBA00022692"/>
    </source>
</evidence>
<keyword evidence="5 8" id="KW-1133">Transmembrane helix</keyword>
<dbReference type="AlphaFoldDB" id="A0A0V0QVL8"/>
<evidence type="ECO:0000256" key="8">
    <source>
        <dbReference type="PIRNR" id="PIRNR023381"/>
    </source>
</evidence>
<feature type="transmembrane region" description="Helical" evidence="9">
    <location>
        <begin position="126"/>
        <end position="142"/>
    </location>
</feature>
<dbReference type="Proteomes" id="UP000054937">
    <property type="component" value="Unassembled WGS sequence"/>
</dbReference>
<organism evidence="11 12">
    <name type="scientific">Pseudocohnilembus persalinus</name>
    <name type="common">Ciliate</name>
    <dbReference type="NCBI Taxonomy" id="266149"/>
    <lineage>
        <taxon>Eukaryota</taxon>
        <taxon>Sar</taxon>
        <taxon>Alveolata</taxon>
        <taxon>Ciliophora</taxon>
        <taxon>Intramacronucleata</taxon>
        <taxon>Oligohymenophorea</taxon>
        <taxon>Scuticociliatia</taxon>
        <taxon>Philasterida</taxon>
        <taxon>Pseudocohnilembidae</taxon>
        <taxon>Pseudocohnilembus</taxon>
    </lineage>
</organism>
<dbReference type="PIRSF" id="PIRSF023381">
    <property type="entry name" value="MannP-dilichol_defect-1p"/>
    <property type="match status" value="1"/>
</dbReference>
<dbReference type="FunCoup" id="A0A0V0QVL8">
    <property type="interactions" value="270"/>
</dbReference>
<dbReference type="OrthoDB" id="312029at2759"/>
<keyword evidence="2" id="KW-0813">Transport</keyword>
<feature type="transmembrane region" description="Helical" evidence="9">
    <location>
        <begin position="203"/>
        <end position="224"/>
    </location>
</feature>
<feature type="transmembrane region" description="Helical" evidence="9">
    <location>
        <begin position="97"/>
        <end position="114"/>
    </location>
</feature>
<gene>
    <name evidence="11" type="ORF">PPERSA_09718</name>
</gene>
<dbReference type="InParanoid" id="A0A0V0QVL8"/>